<organism evidence="2 3">
    <name type="scientific">Rousettus aegyptiacus</name>
    <name type="common">Egyptian fruit bat</name>
    <name type="synonym">Pteropus aegyptiacus</name>
    <dbReference type="NCBI Taxonomy" id="9407"/>
    <lineage>
        <taxon>Eukaryota</taxon>
        <taxon>Metazoa</taxon>
        <taxon>Chordata</taxon>
        <taxon>Craniata</taxon>
        <taxon>Vertebrata</taxon>
        <taxon>Euteleostomi</taxon>
        <taxon>Mammalia</taxon>
        <taxon>Eutheria</taxon>
        <taxon>Laurasiatheria</taxon>
        <taxon>Chiroptera</taxon>
        <taxon>Yinpterochiroptera</taxon>
        <taxon>Pteropodoidea</taxon>
        <taxon>Pteropodidae</taxon>
        <taxon>Rousettinae</taxon>
        <taxon>Rousettus</taxon>
    </lineage>
</organism>
<dbReference type="EMBL" id="JACASE010000002">
    <property type="protein sequence ID" value="KAF6496154.1"/>
    <property type="molecule type" value="Genomic_DNA"/>
</dbReference>
<evidence type="ECO:0000313" key="3">
    <source>
        <dbReference type="Proteomes" id="UP000593571"/>
    </source>
</evidence>
<keyword evidence="1" id="KW-0812">Transmembrane</keyword>
<reference evidence="2 3" key="1">
    <citation type="journal article" date="2020" name="Nature">
        <title>Six reference-quality genomes reveal evolution of bat adaptations.</title>
        <authorList>
            <person name="Jebb D."/>
            <person name="Huang Z."/>
            <person name="Pippel M."/>
            <person name="Hughes G.M."/>
            <person name="Lavrichenko K."/>
            <person name="Devanna P."/>
            <person name="Winkler S."/>
            <person name="Jermiin L.S."/>
            <person name="Skirmuntt E.C."/>
            <person name="Katzourakis A."/>
            <person name="Burkitt-Gray L."/>
            <person name="Ray D.A."/>
            <person name="Sullivan K.A.M."/>
            <person name="Roscito J.G."/>
            <person name="Kirilenko B.M."/>
            <person name="Davalos L.M."/>
            <person name="Corthals A.P."/>
            <person name="Power M.L."/>
            <person name="Jones G."/>
            <person name="Ransome R.D."/>
            <person name="Dechmann D.K.N."/>
            <person name="Locatelli A.G."/>
            <person name="Puechmaille S.J."/>
            <person name="Fedrigo O."/>
            <person name="Jarvis E.D."/>
            <person name="Hiller M."/>
            <person name="Vernes S.C."/>
            <person name="Myers E.W."/>
            <person name="Teeling E.C."/>
        </authorList>
    </citation>
    <scope>NUCLEOTIDE SEQUENCE [LARGE SCALE GENOMIC DNA]</scope>
    <source>
        <strain evidence="2">MRouAeg1</strain>
        <tissue evidence="2">Muscle</tissue>
    </source>
</reference>
<gene>
    <name evidence="2" type="ORF">HJG63_010382</name>
</gene>
<sequence>MGLLSVSVISRVPFYLACPQRRKAEWVTALVARDQPALYLGVWHRGRVGPGLQRLHVAGLLSFLNRDSGRIGLNLCGRGNQPCLIKVRQDAYVQGRILPLFKMLAFCSLWMFFFSASILIQPHCVKIVSFIIITEFWGTPLAAH</sequence>
<feature type="transmembrane region" description="Helical" evidence="1">
    <location>
        <begin position="100"/>
        <end position="120"/>
    </location>
</feature>
<proteinExistence type="predicted"/>
<keyword evidence="1" id="KW-1133">Transmembrane helix</keyword>
<accession>A0A7J8JGY0</accession>
<dbReference type="AlphaFoldDB" id="A0A7J8JGY0"/>
<comment type="caution">
    <text evidence="2">The sequence shown here is derived from an EMBL/GenBank/DDBJ whole genome shotgun (WGS) entry which is preliminary data.</text>
</comment>
<keyword evidence="1" id="KW-0472">Membrane</keyword>
<evidence type="ECO:0000256" key="1">
    <source>
        <dbReference type="SAM" id="Phobius"/>
    </source>
</evidence>
<keyword evidence="3" id="KW-1185">Reference proteome</keyword>
<dbReference type="Proteomes" id="UP000593571">
    <property type="component" value="Unassembled WGS sequence"/>
</dbReference>
<name>A0A7J8JGY0_ROUAE</name>
<evidence type="ECO:0000313" key="2">
    <source>
        <dbReference type="EMBL" id="KAF6496154.1"/>
    </source>
</evidence>
<protein>
    <submittedName>
        <fullName evidence="2">Uncharacterized protein</fullName>
    </submittedName>
</protein>